<organism evidence="2">
    <name type="scientific">uncultured Anaerotruncus sp</name>
    <dbReference type="NCBI Taxonomy" id="905011"/>
    <lineage>
        <taxon>Bacteria</taxon>
        <taxon>Bacillati</taxon>
        <taxon>Bacillota</taxon>
        <taxon>Clostridia</taxon>
        <taxon>Eubacteriales</taxon>
        <taxon>Oscillospiraceae</taxon>
        <taxon>Anaerotruncus</taxon>
        <taxon>environmental samples</taxon>
    </lineage>
</organism>
<dbReference type="AlphaFoldDB" id="A0A1C6FQM2"/>
<evidence type="ECO:0000313" key="2">
    <source>
        <dbReference type="EMBL" id="SCJ35449.1"/>
    </source>
</evidence>
<name>A0A1C6FQM2_9FIRM</name>
<feature type="domain" description="Putative tail fiber protein gp53-like C-terminal" evidence="1">
    <location>
        <begin position="37"/>
        <end position="124"/>
    </location>
</feature>
<protein>
    <recommendedName>
        <fullName evidence="1">Putative tail fiber protein gp53-like C-terminal domain-containing protein</fullName>
    </recommendedName>
</protein>
<reference evidence="2" key="1">
    <citation type="submission" date="2015-09" db="EMBL/GenBank/DDBJ databases">
        <authorList>
            <consortium name="Pathogen Informatics"/>
        </authorList>
    </citation>
    <scope>NUCLEOTIDE SEQUENCE</scope>
    <source>
        <strain evidence="2">2789STDY5834896</strain>
    </source>
</reference>
<dbReference type="Gene3D" id="2.60.40.3940">
    <property type="match status" value="1"/>
</dbReference>
<sequence length="126" mass="13798">MSLAGLERHLSPTPENIGAMAADAIESGSNSNGSWVKWSDGRLYQYGYAVPVTSDTGDITFEYPIPFVDTAPRPLISAMYSTVKDAVITYYAPTLTSFKVKCSRNDGTIINNLEQGISWLAIGRWQ</sequence>
<accession>A0A1C6FQM2</accession>
<dbReference type="EMBL" id="FMHG01000001">
    <property type="protein sequence ID" value="SCJ35449.1"/>
    <property type="molecule type" value="Genomic_DNA"/>
</dbReference>
<proteinExistence type="predicted"/>
<evidence type="ECO:0000259" key="1">
    <source>
        <dbReference type="Pfam" id="PF21882"/>
    </source>
</evidence>
<dbReference type="InterPro" id="IPR054075">
    <property type="entry name" value="Gp53-like_C"/>
</dbReference>
<gene>
    <name evidence="2" type="ORF">SAMEA3545359_00079</name>
</gene>
<dbReference type="Pfam" id="PF21882">
    <property type="entry name" value="Gp53-like_C"/>
    <property type="match status" value="1"/>
</dbReference>